<reference evidence="3 4" key="1">
    <citation type="submission" date="2019-03" db="EMBL/GenBank/DDBJ databases">
        <title>Deep-cultivation of Planctomycetes and their phenomic and genomic characterization uncovers novel biology.</title>
        <authorList>
            <person name="Wiegand S."/>
            <person name="Jogler M."/>
            <person name="Boedeker C."/>
            <person name="Pinto D."/>
            <person name="Vollmers J."/>
            <person name="Rivas-Marin E."/>
            <person name="Kohn T."/>
            <person name="Peeters S.H."/>
            <person name="Heuer A."/>
            <person name="Rast P."/>
            <person name="Oberbeckmann S."/>
            <person name="Bunk B."/>
            <person name="Jeske O."/>
            <person name="Meyerdierks A."/>
            <person name="Storesund J.E."/>
            <person name="Kallscheuer N."/>
            <person name="Luecker S."/>
            <person name="Lage O.M."/>
            <person name="Pohl T."/>
            <person name="Merkel B.J."/>
            <person name="Hornburger P."/>
            <person name="Mueller R.-W."/>
            <person name="Bruemmer F."/>
            <person name="Labrenz M."/>
            <person name="Spormann A.M."/>
            <person name="Op den Camp H."/>
            <person name="Overmann J."/>
            <person name="Amann R."/>
            <person name="Jetten M.S.M."/>
            <person name="Mascher T."/>
            <person name="Medema M.H."/>
            <person name="Devos D.P."/>
            <person name="Kaster A.-K."/>
            <person name="Ovreas L."/>
            <person name="Rohde M."/>
            <person name="Galperin M.Y."/>
            <person name="Jogler C."/>
        </authorList>
    </citation>
    <scope>NUCLEOTIDE SEQUENCE [LARGE SCALE GENOMIC DNA]</scope>
    <source>
        <strain evidence="3 4">Enr10</strain>
    </source>
</reference>
<accession>A0A517Q5Y5</accession>
<feature type="compositionally biased region" description="Polar residues" evidence="1">
    <location>
        <begin position="339"/>
        <end position="351"/>
    </location>
</feature>
<keyword evidence="2" id="KW-1133">Transmembrane helix</keyword>
<organism evidence="3 4">
    <name type="scientific">Gimesia panareensis</name>
    <dbReference type="NCBI Taxonomy" id="2527978"/>
    <lineage>
        <taxon>Bacteria</taxon>
        <taxon>Pseudomonadati</taxon>
        <taxon>Planctomycetota</taxon>
        <taxon>Planctomycetia</taxon>
        <taxon>Planctomycetales</taxon>
        <taxon>Planctomycetaceae</taxon>
        <taxon>Gimesia</taxon>
    </lineage>
</organism>
<gene>
    <name evidence="3" type="ORF">Enr10x_23370</name>
</gene>
<proteinExistence type="predicted"/>
<sequence>MRRLLTPVTLLGALLTTTVIWACSVPVFRYALERWPADKYSAVVFHRGPLQPQHQKVIDLFGKEGEITRQAANVELRLVDLDDDPAPQDLELWKRQQSDTLPLLVMRTPPPAPVPVGFWSGELTEENVARLIDSPLRQKIAKQLINGQTAVWVFLESGDQAKDKAGLELLTKELKRMEKTLKLPEIEQADIEQGLVSVAPESLKLKFNVVSLSRDEAAEDYFTRMLVATENDLHEFSDEPMALPVFGRGRVLYALIGKGINPGTIEQACRDLTGPCTCQVKDQNPGTDLLMAVNWEKLVIPSTQEEKEIPPLTGLTSFSKQGEKAARSLKMSKDAEQKAATTSAKSDQESAGESDPKTEQASAETKVQAQEDASLPARAGELPAAGAAGTTETTQGDSLMRNLLILAAFAVVIIVAASYIVMARK</sequence>
<name>A0A518A600_9PLAN</name>
<dbReference type="EMBL" id="CP037421">
    <property type="protein sequence ID" value="QDT27023.1"/>
    <property type="molecule type" value="Genomic_DNA"/>
</dbReference>
<dbReference type="Proteomes" id="UP000315647">
    <property type="component" value="Chromosome"/>
</dbReference>
<evidence type="ECO:0000313" key="3">
    <source>
        <dbReference type="EMBL" id="QDT27023.1"/>
    </source>
</evidence>
<keyword evidence="2" id="KW-0812">Transmembrane</keyword>
<accession>A0A518A600</accession>
<evidence type="ECO:0000313" key="4">
    <source>
        <dbReference type="Proteomes" id="UP000315647"/>
    </source>
</evidence>
<feature type="region of interest" description="Disordered" evidence="1">
    <location>
        <begin position="305"/>
        <end position="372"/>
    </location>
</feature>
<feature type="compositionally biased region" description="Polar residues" evidence="1">
    <location>
        <begin position="359"/>
        <end position="368"/>
    </location>
</feature>
<dbReference type="RefSeq" id="WP_145107864.1">
    <property type="nucleotide sequence ID" value="NZ_CP036277.1"/>
</dbReference>
<feature type="compositionally biased region" description="Basic and acidic residues" evidence="1">
    <location>
        <begin position="321"/>
        <end position="337"/>
    </location>
</feature>
<keyword evidence="4" id="KW-1185">Reference proteome</keyword>
<feature type="transmembrane region" description="Helical" evidence="2">
    <location>
        <begin position="403"/>
        <end position="422"/>
    </location>
</feature>
<evidence type="ECO:0000256" key="2">
    <source>
        <dbReference type="SAM" id="Phobius"/>
    </source>
</evidence>
<dbReference type="AlphaFoldDB" id="A0A518A600"/>
<keyword evidence="2" id="KW-0472">Membrane</keyword>
<protein>
    <submittedName>
        <fullName evidence="3">Uncharacterized protein</fullName>
    </submittedName>
</protein>
<evidence type="ECO:0000256" key="1">
    <source>
        <dbReference type="SAM" id="MobiDB-lite"/>
    </source>
</evidence>